<dbReference type="FunFam" id="3.10.580.10:FF:000002">
    <property type="entry name" value="Magnesium/cobalt efflux protein CorC"/>
    <property type="match status" value="1"/>
</dbReference>
<dbReference type="SUPFAM" id="SSF56176">
    <property type="entry name" value="FAD-binding/transporter-associated domain-like"/>
    <property type="match status" value="1"/>
</dbReference>
<dbReference type="InterPro" id="IPR036318">
    <property type="entry name" value="FAD-bd_PCMH-like_sf"/>
</dbReference>
<dbReference type="SMART" id="SM00116">
    <property type="entry name" value="CBS"/>
    <property type="match status" value="2"/>
</dbReference>
<evidence type="ECO:0000256" key="3">
    <source>
        <dbReference type="ARBA" id="ARBA00022475"/>
    </source>
</evidence>
<evidence type="ECO:0000256" key="11">
    <source>
        <dbReference type="SAM" id="Phobius"/>
    </source>
</evidence>
<accession>A0AAP5T6K4</accession>
<dbReference type="Pfam" id="PF00571">
    <property type="entry name" value="CBS"/>
    <property type="match status" value="2"/>
</dbReference>
<evidence type="ECO:0000256" key="2">
    <source>
        <dbReference type="ARBA" id="ARBA00006337"/>
    </source>
</evidence>
<dbReference type="CDD" id="cd04590">
    <property type="entry name" value="CBS_pair_CorC_HlyC_assoc"/>
    <property type="match status" value="1"/>
</dbReference>
<dbReference type="InterPro" id="IPR005170">
    <property type="entry name" value="Transptr-assoc_dom"/>
</dbReference>
<feature type="domain" description="CBS" evidence="12">
    <location>
        <begin position="284"/>
        <end position="341"/>
    </location>
</feature>
<protein>
    <submittedName>
        <fullName evidence="14">Hemolysin family protein</fullName>
    </submittedName>
</protein>
<keyword evidence="3" id="KW-1003">Cell membrane</keyword>
<dbReference type="RefSeq" id="WP_036381739.1">
    <property type="nucleotide sequence ID" value="NZ_JAWLUK010000003.1"/>
</dbReference>
<feature type="domain" description="CBS" evidence="12">
    <location>
        <begin position="219"/>
        <end position="279"/>
    </location>
</feature>
<dbReference type="InterPro" id="IPR002550">
    <property type="entry name" value="CNNM"/>
</dbReference>
<dbReference type="PROSITE" id="PS51371">
    <property type="entry name" value="CBS"/>
    <property type="match status" value="2"/>
</dbReference>
<feature type="transmembrane region" description="Helical" evidence="11">
    <location>
        <begin position="97"/>
        <end position="117"/>
    </location>
</feature>
<dbReference type="PANTHER" id="PTHR43099">
    <property type="entry name" value="UPF0053 PROTEIN YRKA"/>
    <property type="match status" value="1"/>
</dbReference>
<feature type="domain" description="CNNM transmembrane" evidence="13">
    <location>
        <begin position="1"/>
        <end position="200"/>
    </location>
</feature>
<keyword evidence="4 10" id="KW-0812">Transmembrane</keyword>
<keyword evidence="8 10" id="KW-0472">Membrane</keyword>
<evidence type="ECO:0000256" key="4">
    <source>
        <dbReference type="ARBA" id="ARBA00022692"/>
    </source>
</evidence>
<dbReference type="Gene3D" id="3.10.580.10">
    <property type="entry name" value="CBS-domain"/>
    <property type="match status" value="1"/>
</dbReference>
<evidence type="ECO:0000256" key="7">
    <source>
        <dbReference type="ARBA" id="ARBA00023122"/>
    </source>
</evidence>
<dbReference type="Pfam" id="PF01595">
    <property type="entry name" value="CNNM"/>
    <property type="match status" value="1"/>
</dbReference>
<dbReference type="Pfam" id="PF03471">
    <property type="entry name" value="CorC_HlyC"/>
    <property type="match status" value="1"/>
</dbReference>
<feature type="transmembrane region" description="Helical" evidence="11">
    <location>
        <begin position="6"/>
        <end position="29"/>
    </location>
</feature>
<dbReference type="SMART" id="SM01091">
    <property type="entry name" value="CorC_HlyC"/>
    <property type="match status" value="1"/>
</dbReference>
<keyword evidence="6 10" id="KW-1133">Transmembrane helix</keyword>
<comment type="similarity">
    <text evidence="2">Belongs to the UPF0053 family.</text>
</comment>
<evidence type="ECO:0000256" key="8">
    <source>
        <dbReference type="ARBA" id="ARBA00023136"/>
    </source>
</evidence>
<keyword evidence="7 9" id="KW-0129">CBS domain</keyword>
<evidence type="ECO:0000256" key="5">
    <source>
        <dbReference type="ARBA" id="ARBA00022737"/>
    </source>
</evidence>
<sequence>MEWLLLILGLVLIVGTGFFVAVEFALIAIDVPTVQRMVDAGDRGAEPLLRCLKSLSTQLSACQLGITLTTLLTGYVMDPAISRLIDPLLQVGLPAGVVGTVSLVVAMVVATLLSMLLGELIPKNMSIAEPMAIGRALARPQLVFSTVFKPAILVLNGFSNGVLARVGIEAKEEISGARSPEELSSLVRRSAQMGTLDAQTATFLDRTLRFADRTAADVMTPRIRVETVREDQALPEVLDLARSTGYSRFPVIGDSSDDIRGVVHVKKVVAVPRERRADLEAGALMTEVIRVPETVHLDQLLAELRDANLQMAVVVDEYGGTAGVVTLEDVVEEIVGEVADEHDRVTPGVLQTASGRWYFPAELRPDEARTQIPGLVVPEDGAYETVGGYILARLGRLAEVGDVVDVDGGTLTVERMDGRRIERVRFDPAAEDEETRA</sequence>
<dbReference type="EMBL" id="JAWLUK010000003">
    <property type="protein sequence ID" value="MDV7176470.1"/>
    <property type="molecule type" value="Genomic_DNA"/>
</dbReference>
<gene>
    <name evidence="14" type="ORF">R4064_02260</name>
</gene>
<evidence type="ECO:0000256" key="6">
    <source>
        <dbReference type="ARBA" id="ARBA00022989"/>
    </source>
</evidence>
<name>A0AAP5T6K4_9MICC</name>
<dbReference type="InterPro" id="IPR016169">
    <property type="entry name" value="FAD-bd_PCMH_sub2"/>
</dbReference>
<evidence type="ECO:0000259" key="13">
    <source>
        <dbReference type="PROSITE" id="PS51846"/>
    </source>
</evidence>
<proteinExistence type="inferred from homology"/>
<dbReference type="InterPro" id="IPR046342">
    <property type="entry name" value="CBS_dom_sf"/>
</dbReference>
<dbReference type="GO" id="GO:0005886">
    <property type="term" value="C:plasma membrane"/>
    <property type="evidence" value="ECO:0007669"/>
    <property type="project" value="UniProtKB-SubCell"/>
</dbReference>
<dbReference type="PROSITE" id="PS51846">
    <property type="entry name" value="CNNM"/>
    <property type="match status" value="1"/>
</dbReference>
<evidence type="ECO:0000259" key="12">
    <source>
        <dbReference type="PROSITE" id="PS51371"/>
    </source>
</evidence>
<dbReference type="InterPro" id="IPR051676">
    <property type="entry name" value="UPF0053_domain"/>
</dbReference>
<dbReference type="InterPro" id="IPR044751">
    <property type="entry name" value="Ion_transp-like_CBS"/>
</dbReference>
<dbReference type="Gene3D" id="3.30.465.10">
    <property type="match status" value="1"/>
</dbReference>
<comment type="subcellular location">
    <subcellularLocation>
        <location evidence="1">Cell membrane</location>
        <topology evidence="1">Multi-pass membrane protein</topology>
    </subcellularLocation>
</comment>
<keyword evidence="5" id="KW-0677">Repeat</keyword>
<dbReference type="AlphaFoldDB" id="A0AAP5T6K4"/>
<evidence type="ECO:0000256" key="9">
    <source>
        <dbReference type="PROSITE-ProRule" id="PRU00703"/>
    </source>
</evidence>
<dbReference type="Proteomes" id="UP001185728">
    <property type="component" value="Unassembled WGS sequence"/>
</dbReference>
<evidence type="ECO:0000313" key="14">
    <source>
        <dbReference type="EMBL" id="MDV7176470.1"/>
    </source>
</evidence>
<dbReference type="GO" id="GO:0050660">
    <property type="term" value="F:flavin adenine dinucleotide binding"/>
    <property type="evidence" value="ECO:0007669"/>
    <property type="project" value="InterPro"/>
</dbReference>
<reference evidence="14" key="1">
    <citation type="submission" date="2023-10" db="EMBL/GenBank/DDBJ databases">
        <title>Development of a sustainable strategy for remediation of hydrocarbon-contaminated territories based on the waste exchange concept.</title>
        <authorList>
            <person name="Krivoruchko A."/>
        </authorList>
    </citation>
    <scope>NUCLEOTIDE SEQUENCE</scope>
    <source>
        <strain evidence="14">IEGM 1325</strain>
    </source>
</reference>
<evidence type="ECO:0000256" key="10">
    <source>
        <dbReference type="PROSITE-ProRule" id="PRU01193"/>
    </source>
</evidence>
<comment type="caution">
    <text evidence="14">The sequence shown here is derived from an EMBL/GenBank/DDBJ whole genome shotgun (WGS) entry which is preliminary data.</text>
</comment>
<dbReference type="PANTHER" id="PTHR43099:SF6">
    <property type="entry name" value="UPF0053 PROTEIN RV1842C"/>
    <property type="match status" value="1"/>
</dbReference>
<dbReference type="InterPro" id="IPR000644">
    <property type="entry name" value="CBS_dom"/>
</dbReference>
<organism evidence="14 15">
    <name type="scientific">Micrococcus yunnanensis</name>
    <dbReference type="NCBI Taxonomy" id="566027"/>
    <lineage>
        <taxon>Bacteria</taxon>
        <taxon>Bacillati</taxon>
        <taxon>Actinomycetota</taxon>
        <taxon>Actinomycetes</taxon>
        <taxon>Micrococcales</taxon>
        <taxon>Micrococcaceae</taxon>
        <taxon>Micrococcus</taxon>
    </lineage>
</organism>
<evidence type="ECO:0000313" key="15">
    <source>
        <dbReference type="Proteomes" id="UP001185728"/>
    </source>
</evidence>
<evidence type="ECO:0000256" key="1">
    <source>
        <dbReference type="ARBA" id="ARBA00004651"/>
    </source>
</evidence>
<dbReference type="SUPFAM" id="SSF54631">
    <property type="entry name" value="CBS-domain pair"/>
    <property type="match status" value="1"/>
</dbReference>